<organism evidence="1 2">
    <name type="scientific">Silvibacterium bohemicum</name>
    <dbReference type="NCBI Taxonomy" id="1577686"/>
    <lineage>
        <taxon>Bacteria</taxon>
        <taxon>Pseudomonadati</taxon>
        <taxon>Acidobacteriota</taxon>
        <taxon>Terriglobia</taxon>
        <taxon>Terriglobales</taxon>
        <taxon>Acidobacteriaceae</taxon>
        <taxon>Silvibacterium</taxon>
    </lineage>
</organism>
<dbReference type="GO" id="GO:0016757">
    <property type="term" value="F:glycosyltransferase activity"/>
    <property type="evidence" value="ECO:0007669"/>
    <property type="project" value="TreeGrafter"/>
</dbReference>
<dbReference type="InterPro" id="IPR050194">
    <property type="entry name" value="Glycosyltransferase_grp1"/>
</dbReference>
<keyword evidence="1" id="KW-0808">Transferase</keyword>
<protein>
    <submittedName>
        <fullName evidence="1">Glycosyltransferase involved in cell wall biosynthesis</fullName>
    </submittedName>
</protein>
<dbReference type="AlphaFoldDB" id="A0A841JV30"/>
<dbReference type="Pfam" id="PF13692">
    <property type="entry name" value="Glyco_trans_1_4"/>
    <property type="match status" value="1"/>
</dbReference>
<dbReference type="OrthoDB" id="9814612at2"/>
<sequence length="381" mass="42585">MDRSKRKQVTIIYRMLPQYRVDFFEQLRSMLDAEGVDLNLLYSKAISNVKKDEAHLPWGTIVPQMKLSISGKHLLYQRLPKSIYDSSLIILMQENKILSNYVVSFLARRRGIRVALWGHGINFQEQSAGLSNWWKKQYSSKVDWWFAYTDKVAQLVQSMPFPGDRITVVNNAIDTKSLIKALGEVSESQKQALREKLGLGPGPVGIYCGGMYPEKRLDFLFEACETVRREVPGFELILIGAGPDARIAEEFAATRPWVHYVGPMFGLERVTYFSLAEIFLMPGLVGLAVLDSFALGTPIVTTKYPFHSPEIDYVTDRQNGLISDDDVSAYARAVTGALTDPGLLPYLRDKAQQSAQTYTVEAMAAKFAAGVLQAIQAPSAG</sequence>
<accession>A0A841JV30</accession>
<dbReference type="Gene3D" id="3.40.50.2000">
    <property type="entry name" value="Glycogen Phosphorylase B"/>
    <property type="match status" value="2"/>
</dbReference>
<dbReference type="EMBL" id="JACHEK010000006">
    <property type="protein sequence ID" value="MBB6145196.1"/>
    <property type="molecule type" value="Genomic_DNA"/>
</dbReference>
<name>A0A841JV30_9BACT</name>
<dbReference type="PANTHER" id="PTHR45947">
    <property type="entry name" value="SULFOQUINOVOSYL TRANSFERASE SQD2"/>
    <property type="match status" value="1"/>
</dbReference>
<gene>
    <name evidence="1" type="ORF">HNQ77_003154</name>
</gene>
<proteinExistence type="predicted"/>
<dbReference type="CDD" id="cd03801">
    <property type="entry name" value="GT4_PimA-like"/>
    <property type="match status" value="1"/>
</dbReference>
<dbReference type="Proteomes" id="UP000538666">
    <property type="component" value="Unassembled WGS sequence"/>
</dbReference>
<dbReference type="SUPFAM" id="SSF53756">
    <property type="entry name" value="UDP-Glycosyltransferase/glycogen phosphorylase"/>
    <property type="match status" value="1"/>
</dbReference>
<comment type="caution">
    <text evidence="1">The sequence shown here is derived from an EMBL/GenBank/DDBJ whole genome shotgun (WGS) entry which is preliminary data.</text>
</comment>
<keyword evidence="2" id="KW-1185">Reference proteome</keyword>
<evidence type="ECO:0000313" key="1">
    <source>
        <dbReference type="EMBL" id="MBB6145196.1"/>
    </source>
</evidence>
<evidence type="ECO:0000313" key="2">
    <source>
        <dbReference type="Proteomes" id="UP000538666"/>
    </source>
</evidence>
<reference evidence="1 2" key="1">
    <citation type="submission" date="2020-08" db="EMBL/GenBank/DDBJ databases">
        <title>Genomic Encyclopedia of Type Strains, Phase IV (KMG-IV): sequencing the most valuable type-strain genomes for metagenomic binning, comparative biology and taxonomic classification.</title>
        <authorList>
            <person name="Goeker M."/>
        </authorList>
    </citation>
    <scope>NUCLEOTIDE SEQUENCE [LARGE SCALE GENOMIC DNA]</scope>
    <source>
        <strain evidence="1 2">DSM 103733</strain>
    </source>
</reference>
<dbReference type="PANTHER" id="PTHR45947:SF3">
    <property type="entry name" value="SULFOQUINOVOSYL TRANSFERASE SQD2"/>
    <property type="match status" value="1"/>
</dbReference>
<dbReference type="RefSeq" id="WP_050061685.1">
    <property type="nucleotide sequence ID" value="NZ_JACHEK010000006.1"/>
</dbReference>